<dbReference type="EMBL" id="JBHUFV010000064">
    <property type="protein sequence ID" value="MFD1938383.1"/>
    <property type="molecule type" value="Genomic_DNA"/>
</dbReference>
<evidence type="ECO:0000313" key="8">
    <source>
        <dbReference type="Proteomes" id="UP001597368"/>
    </source>
</evidence>
<feature type="region of interest" description="Disordered" evidence="5">
    <location>
        <begin position="461"/>
        <end position="506"/>
    </location>
</feature>
<dbReference type="PROSITE" id="PS00216">
    <property type="entry name" value="SUGAR_TRANSPORT_1"/>
    <property type="match status" value="1"/>
</dbReference>
<keyword evidence="8" id="KW-1185">Reference proteome</keyword>
<comment type="subcellular location">
    <subcellularLocation>
        <location evidence="1">Membrane</location>
        <topology evidence="1">Multi-pass membrane protein</topology>
    </subcellularLocation>
</comment>
<feature type="transmembrane region" description="Helical" evidence="6">
    <location>
        <begin position="241"/>
        <end position="259"/>
    </location>
</feature>
<dbReference type="RefSeq" id="WP_379580367.1">
    <property type="nucleotide sequence ID" value="NZ_JBHUFV010000064.1"/>
</dbReference>
<gene>
    <name evidence="7" type="ORF">ACFSKW_43605</name>
</gene>
<feature type="transmembrane region" description="Helical" evidence="6">
    <location>
        <begin position="146"/>
        <end position="166"/>
    </location>
</feature>
<dbReference type="Proteomes" id="UP001597368">
    <property type="component" value="Unassembled WGS sequence"/>
</dbReference>
<dbReference type="SUPFAM" id="SSF103473">
    <property type="entry name" value="MFS general substrate transporter"/>
    <property type="match status" value="1"/>
</dbReference>
<dbReference type="Gene3D" id="1.20.1250.20">
    <property type="entry name" value="MFS general substrate transporter like domains"/>
    <property type="match status" value="1"/>
</dbReference>
<sequence length="520" mass="52355">MTEPLNICATRRRYVTACVLFWLPAGLTIAPLILLFTERGMSLAAIAGFFAAHSLTAAALELPTGGLSDVLGRRTVLAAAGLLNLTAFILLGLGTTPWVLTFGMTLMGAGRALSSGPAEAWYVDIVHARSGPDADLRPGLARGKSATSAALATGTLLGGAVPWLLATGPDVGTRLSEATSGLILPLSVPLLSAAAIEIAFVLYVRTALREPPRKAATLRGVLQGIPATIASGLRLGGRDAMVRRILLSAAAAGSALAAIELLTPGRAATLTGASESGAVVFASLACAGFLCSGLGSHLAPLIARLAGSGERAVLASLGTSTGGLLLLGATAASTGAPATALAATGYGLVYLGLGSAGPSENDLLHRRVTSAGRATALSVQSLALQLVGALTGLFVGVLPPGPIPWLLGGAVLLTGALLWIQRGKPTPATATTVNDDSAAHHGVALFERGCSAPLLTDGGAELHSSDRSCPSSGRQRSVVAPKSGPIHQAPEAGPRGTNGARTRRLPLKSLVSRSPFVWGS</sequence>
<comment type="caution">
    <text evidence="7">The sequence shown here is derived from an EMBL/GenBank/DDBJ whole genome shotgun (WGS) entry which is preliminary data.</text>
</comment>
<dbReference type="PANTHER" id="PTHR23530:SF1">
    <property type="entry name" value="PERMEASE, MAJOR FACILITATOR SUPERFAMILY-RELATED"/>
    <property type="match status" value="1"/>
</dbReference>
<protein>
    <recommendedName>
        <fullName evidence="9">MFS transporter</fullName>
    </recommendedName>
</protein>
<proteinExistence type="predicted"/>
<feature type="transmembrane region" description="Helical" evidence="6">
    <location>
        <begin position="14"/>
        <end position="36"/>
    </location>
</feature>
<evidence type="ECO:0000256" key="2">
    <source>
        <dbReference type="ARBA" id="ARBA00022692"/>
    </source>
</evidence>
<keyword evidence="2 6" id="KW-0812">Transmembrane</keyword>
<feature type="transmembrane region" description="Helical" evidence="6">
    <location>
        <begin position="377"/>
        <end position="397"/>
    </location>
</feature>
<feature type="transmembrane region" description="Helical" evidence="6">
    <location>
        <begin position="76"/>
        <end position="100"/>
    </location>
</feature>
<evidence type="ECO:0000256" key="5">
    <source>
        <dbReference type="SAM" id="MobiDB-lite"/>
    </source>
</evidence>
<dbReference type="InterPro" id="IPR036259">
    <property type="entry name" value="MFS_trans_sf"/>
</dbReference>
<feature type="transmembrane region" description="Helical" evidence="6">
    <location>
        <begin position="403"/>
        <end position="420"/>
    </location>
</feature>
<evidence type="ECO:0000256" key="3">
    <source>
        <dbReference type="ARBA" id="ARBA00022989"/>
    </source>
</evidence>
<reference evidence="8" key="1">
    <citation type="journal article" date="2019" name="Int. J. Syst. Evol. Microbiol.">
        <title>The Global Catalogue of Microorganisms (GCM) 10K type strain sequencing project: providing services to taxonomists for standard genome sequencing and annotation.</title>
        <authorList>
            <consortium name="The Broad Institute Genomics Platform"/>
            <consortium name="The Broad Institute Genome Sequencing Center for Infectious Disease"/>
            <person name="Wu L."/>
            <person name="Ma J."/>
        </authorList>
    </citation>
    <scope>NUCLEOTIDE SEQUENCE [LARGE SCALE GENOMIC DNA]</scope>
    <source>
        <strain evidence="8">ICMP 6774ER</strain>
    </source>
</reference>
<dbReference type="InterPro" id="IPR053160">
    <property type="entry name" value="MFS_DHA3_Transporter"/>
</dbReference>
<feature type="transmembrane region" description="Helical" evidence="6">
    <location>
        <begin position="338"/>
        <end position="356"/>
    </location>
</feature>
<evidence type="ECO:0008006" key="9">
    <source>
        <dbReference type="Google" id="ProtNLM"/>
    </source>
</evidence>
<evidence type="ECO:0000256" key="6">
    <source>
        <dbReference type="SAM" id="Phobius"/>
    </source>
</evidence>
<feature type="transmembrane region" description="Helical" evidence="6">
    <location>
        <begin position="312"/>
        <end position="332"/>
    </location>
</feature>
<accession>A0ABW4TAG3</accession>
<evidence type="ECO:0000313" key="7">
    <source>
        <dbReference type="EMBL" id="MFD1938383.1"/>
    </source>
</evidence>
<evidence type="ECO:0000256" key="4">
    <source>
        <dbReference type="ARBA" id="ARBA00023136"/>
    </source>
</evidence>
<evidence type="ECO:0000256" key="1">
    <source>
        <dbReference type="ARBA" id="ARBA00004141"/>
    </source>
</evidence>
<name>A0ABW4TAG3_9ACTN</name>
<feature type="transmembrane region" description="Helical" evidence="6">
    <location>
        <begin position="279"/>
        <end position="300"/>
    </location>
</feature>
<dbReference type="InterPro" id="IPR005829">
    <property type="entry name" value="Sugar_transporter_CS"/>
</dbReference>
<dbReference type="PANTHER" id="PTHR23530">
    <property type="entry name" value="TRANSPORT PROTEIN-RELATED"/>
    <property type="match status" value="1"/>
</dbReference>
<keyword evidence="4 6" id="KW-0472">Membrane</keyword>
<feature type="transmembrane region" description="Helical" evidence="6">
    <location>
        <begin position="43"/>
        <end position="64"/>
    </location>
</feature>
<organism evidence="7 8">
    <name type="scientific">Nonomuraea mangrovi</name>
    <dbReference type="NCBI Taxonomy" id="2316207"/>
    <lineage>
        <taxon>Bacteria</taxon>
        <taxon>Bacillati</taxon>
        <taxon>Actinomycetota</taxon>
        <taxon>Actinomycetes</taxon>
        <taxon>Streptosporangiales</taxon>
        <taxon>Streptosporangiaceae</taxon>
        <taxon>Nonomuraea</taxon>
    </lineage>
</organism>
<feature type="transmembrane region" description="Helical" evidence="6">
    <location>
        <begin position="186"/>
        <end position="204"/>
    </location>
</feature>
<keyword evidence="3 6" id="KW-1133">Transmembrane helix</keyword>